<feature type="domain" description="RapA2 cadherin-like" evidence="3">
    <location>
        <begin position="3570"/>
        <end position="3657"/>
    </location>
</feature>
<feature type="domain" description="RapA2 cadherin-like" evidence="3">
    <location>
        <begin position="3309"/>
        <end position="3402"/>
    </location>
</feature>
<feature type="region of interest" description="Disordered" evidence="1">
    <location>
        <begin position="2799"/>
        <end position="2843"/>
    </location>
</feature>
<feature type="region of interest" description="Disordered" evidence="1">
    <location>
        <begin position="2315"/>
        <end position="2386"/>
    </location>
</feature>
<feature type="domain" description="RapA2 cadherin-like" evidence="3">
    <location>
        <begin position="3050"/>
        <end position="3146"/>
    </location>
</feature>
<dbReference type="InterPro" id="IPR025592">
    <property type="entry name" value="DUF4347"/>
</dbReference>
<dbReference type="Pfam" id="PF17803">
    <property type="entry name" value="Cadherin_4"/>
    <property type="match status" value="9"/>
</dbReference>
<evidence type="ECO:0000313" key="5">
    <source>
        <dbReference type="Proteomes" id="UP000717995"/>
    </source>
</evidence>
<feature type="domain" description="DUF4347" evidence="2">
    <location>
        <begin position="75"/>
        <end position="238"/>
    </location>
</feature>
<feature type="domain" description="RapA2 cadherin-like" evidence="3">
    <location>
        <begin position="3182"/>
        <end position="3273"/>
    </location>
</feature>
<feature type="region of interest" description="Disordered" evidence="1">
    <location>
        <begin position="781"/>
        <end position="801"/>
    </location>
</feature>
<proteinExistence type="predicted"/>
<feature type="region of interest" description="Disordered" evidence="1">
    <location>
        <begin position="1"/>
        <end position="68"/>
    </location>
</feature>
<feature type="compositionally biased region" description="Polar residues" evidence="1">
    <location>
        <begin position="43"/>
        <end position="56"/>
    </location>
</feature>
<protein>
    <submittedName>
        <fullName evidence="4">VCBS domain-containing protein</fullName>
    </submittedName>
</protein>
<evidence type="ECO:0000259" key="3">
    <source>
        <dbReference type="Pfam" id="PF17803"/>
    </source>
</evidence>
<name>A0ABS2IFI6_9GAMM</name>
<feature type="domain" description="RapA2 cadherin-like" evidence="3">
    <location>
        <begin position="2167"/>
        <end position="2261"/>
    </location>
</feature>
<feature type="domain" description="RapA2 cadherin-like" evidence="3">
    <location>
        <begin position="3439"/>
        <end position="3532"/>
    </location>
</feature>
<dbReference type="NCBIfam" id="TIGR01965">
    <property type="entry name" value="VCBS_repeat"/>
    <property type="match status" value="11"/>
</dbReference>
<evidence type="ECO:0000313" key="4">
    <source>
        <dbReference type="EMBL" id="MBM7061854.1"/>
    </source>
</evidence>
<dbReference type="Pfam" id="PF14252">
    <property type="entry name" value="DUF4347"/>
    <property type="match status" value="1"/>
</dbReference>
<evidence type="ECO:0000259" key="2">
    <source>
        <dbReference type="Pfam" id="PF14252"/>
    </source>
</evidence>
<dbReference type="InterPro" id="IPR013783">
    <property type="entry name" value="Ig-like_fold"/>
</dbReference>
<dbReference type="EMBL" id="JAFEUP010000004">
    <property type="protein sequence ID" value="MBM7061854.1"/>
    <property type="molecule type" value="Genomic_DNA"/>
</dbReference>
<organism evidence="4 5">
    <name type="scientific">Zestomonas insulae</name>
    <dbReference type="NCBI Taxonomy" id="2809017"/>
    <lineage>
        <taxon>Bacteria</taxon>
        <taxon>Pseudomonadati</taxon>
        <taxon>Pseudomonadota</taxon>
        <taxon>Gammaproteobacteria</taxon>
        <taxon>Pseudomonadales</taxon>
        <taxon>Pseudomonadaceae</taxon>
        <taxon>Zestomonas</taxon>
    </lineage>
</organism>
<gene>
    <name evidence="4" type="ORF">JQX08_14180</name>
</gene>
<feature type="region of interest" description="Disordered" evidence="1">
    <location>
        <begin position="3833"/>
        <end position="3853"/>
    </location>
</feature>
<feature type="compositionally biased region" description="Polar residues" evidence="1">
    <location>
        <begin position="3835"/>
        <end position="3849"/>
    </location>
</feature>
<dbReference type="SUPFAM" id="SSF117074">
    <property type="entry name" value="Hypothetical protein PA1324"/>
    <property type="match status" value="1"/>
</dbReference>
<sequence length="3877" mass="398173">MDMQNKLRSPVPNRFRPQSQAIALEPRILFDGAAAAAVDQQHSDPAQPSDNPTEHATPTEAHDTPAPAPNAARHLLVLDSRVENREQLVAQLPSDVTALVVNSSEDGLAAISAALAELGQVDSIQILSHGEAGQFTLGNRTVSADNIGQLGQTLQQWRDHLSADADIQLYGCDVGAGSAGQTLVNELARWTGTDVAASDDDTGGQAAGGDWDLEVRNGTIDKPIALSAEALAGYVQLLAAGPNTDLSGGADVLLGGTFTFTVNFSNISADAGYAPFIDLFLPTTGRDGAGAEIDDGISFVSASYLGQTLVSHVLTFDANGQASHPLAVGTDGLPLIINAADFGMRAGDQMVVLELPFSSVSLGQPPIVIQVTASLSDLADTDFSFSGATPDLTIRARSGFQYGNDSLNNPSTDPSILEPAANADSYVVHPTVISFTETVTTPEGETATGPNYGRELNLTVTPANSQPFTNVVITQPVPDNVIVTAITPGAGGVITSITLYDGRTTTDPTIIQAALALNNDADLSNDLYIREFTVLYANLSGPTTTNVQFFVPDDDADGVPVLNPITGDDVTITFGAPTATGLWRPLDPRDEPTPGGSIIFSGTGNDTSFIAKSITLLKQVTVQTDVGATGLSPGDVLSYQLNIAISDYFAFGKNFFGTGSLIIRDSLSDGQTLVAGSGTLTITVDGTTQSIALVTTVVTNADGTTSLALDIGQSLIDAFAFRGWLNGDLSFDDVLQGATSAVISYQATVGQSYARPIGTPHLEINEGDSLGNNATVTGTILEDPLNPTGGDESDGSTTTSTVPVSHVDIELADLNGGGAPAPGTELRPGDVVTFRLSYDLITGDYENFTLTAYLPLPLFDLSGLDLSTIWSLGLNDTNGELPTSVTLGAGNSLVFTFADKVNPGIDGARVEIDFTLTVSDQPFADQRAFNVLGESRQTTTLDKSDILSSDDITLIASVAEPVLNISHGVVSTSHGTVTGTIGSWNAPGSGGVPFTGSVTDTTAVDGSVTGIDGGDTLRLATAIENSGGGGAFDVSTRITLPGGLAFVGGNLGSANLLVYRGDGTLLTAGTHYTVDNATNTITFIDGPGTGGLLAGRPGTAADLSGANLVVITYDVLVSATIDASATLQSNAELLSYASVEGGQNFLSTPLSDLGDQQVAAPEITKVFAGGSLDASDSSAAHTLGADLVVGESMLYDIVVTLPEGTTQLLRIDDLIPAGLRLDTTFNGTGYQLITTAGGALGANFAGTITVASLTAPSGTLGGDDVDARFTFSVSSAAADNNTGNNSFVIRVRLVASNVPSNQAGAVRQNDARLSYSDSDGDTPNGATPVNRDVNMTGAKPAITIQEPTLQLTQQLLTDPGLGFDEGDPVAFSITIGNGNAGSDFDAFDIAFSGVLPTELDQLTLVSVIYTVGGVSTDISTSFSLDPTGRTLVNTGNVDIAKGGSIVITVNGVVNASGASVPLFDNLAEVRWTSLNGTASGVADPAGERTGEDGLLNQGSLNDYRRDSTLIIPVAQGIKISRVGGLPDTAAPNPTNALNENVSIGEVIRYRAAVLVPEGNNPNYELRITLDNGLTLDDLSTMRIAFISDGGLVTDLNDLITGGTLFIIGNETSPEAQFITPDLSGAAPTGVLNPIYVDLTGVDGNGNQVVTITLGNIVNGAFGGGDDGNDDDLEGIVIEFNARVANSVGNQAGDILGVRVQDVVNGTLRATSATLFENVVEPGFTGLNKQVTDFIPNPAGTIGTATVTVSFTSNGGLAAYDTRLVDSFATGSNYNLLSVTIGGTTFGPGNLPAGVSFSTTGGLTVDFTRVEVDTQISVVYTVDVPNGATIANSDAVLTWSSLPETFTSWGGTPVGVDGTASGERTGADGVGPDASTLNNYMLREGAGLGIITGTLWNDTATAAAAPNDAIPDADPVPGDPYDLAISNQAISLIWAGVDGVFGNGDDRTFGTTTDANGRFIFGVLPSGLYRIDAPTSVNSIAQFGELRMRIDTDGSTLGQINVTLGEGVSQQANSGYVELNDAPVNSLPGEQQALEDVPRLISTNGSGITVSDIDVDRDPDPANRQIQITLSVLHGILSFAGDTSGVDITIGTTPNTPGALPGSTLVLVGTIADLNDALASLTYTGNLNFNGLDFLNVQTNDLGNYGDFDGNGIPGQLTDARTDEDFLVIRVNPVNDPPTAVNDAADAVEAGGTFNSLPGIDPRGNLLDNDTDVDIDTNGDRLDVISVTSPTGDVVAVPTIGPVVVQGQYGALVIQADGAYQYIVDNTNAAVQALRLNTDVLSESFGYTISDLGIGGAALQSSAILTVTIHGANDTPVANGDEGVAIEKGGVGNTDTGKPNDTPPQGFPVAGADASGNVLDNDNDVDGGEVPPNPNLDPDPDAIDYGESKSVTGLRATPLLSPEPLTPLIAGTAIATGTYGTLTIFADGRYSYVIDDTNTDVQRLGPNDSLVDVFSYQVSDELGLNDLAELRITIVGNYDNPVASDDQASAQAAQDNTLPESNPTGNVILFPSRPGGINDPGGNGIDLDVDAADRPSTLLQVNGIRSGREAAGGIEPDASGLTSVTTGPVTIFATYAETGDGTNTQVGSIEDFGTLTINPDGSYSFDVNSDNDAIIALAEGVSINVIFTYQIVDSVGLTDTAQLVIVVTGANNPPSAQAEFALATEAGGIGNGTPGVDPGVPPAPAESVSFTDPDGDPVSVTAVSHTNPDDGTVTVGTVGQPLVGQYGSLTLNSDGSYSYVVDNSLTAVQALRLASDLLVERFTYRVTDNRGEFDEAQIVVVIRGQNDNPDAVDDSATAVEAGGVNNGTPGLDPTGNVLNNDNDVDGGEVPPNPNLDPDPDAIDYGETKAVDSVRTGAVEGSGTAGTLGSELRGTYGWLTLNADGSYSYRLDNAMAEVQALRAGNTLVDSFNYTVIDTARTTDIAVLNVTIQGANDNPVAANDNAVAVEAGGVNNNLAGIDPSGNVLLNDSDVDQFGEALSVIGVRQGAVNGSVGSGFVGTYGTLTLGADGAYTYVVDNNNPLVNALRIAGQTLSETFTYTIRDLAGATSSATLTVTIQGQNDNPRAIRVDVVAVEAGGTNNGTLGINPSDNVLDNDQDVDAGDTKTLVGIRLGDELGGGDFTTVTASQGIAGLYGTLTVAPNGQSQYVLNNDLAAVQALKPGDTLEEVFSYRMRDTLGALSIARIHITIQGAWDAPVATNNVGIAVADNGDGRVINPSGNVLPNDTDVDQGDRLSVTAIRTGQEAGTGTAGTVGTVLVGQYGTLVLNTDGSYQYTLDISNPDVLALDFLQTLVDRFTYQATDLGGLTDLAQLDIIVIGRNDAPDGFDDEAQAIEAGGLNNGTLGLDPSGNVLDNDTDLEGGPLAVTAIRVGPETGSGASGTLGTALRGLYGDLTINADGSWTYVVDNSLAAVQALRVSGQTLLETFTYTVADPNQADDTAELRITIDGRNDTPIAVDDDGVAVEAGGVGNATPGTDPIGNVLGNDTDVDAVALGETRQVVGFASELGATALAGQTLQGRYGSLTLNADGSYSYVVDNANPTVQALRTAGETLREAFTYRMRDTEGAESTARLNLLIQGANDAPVAVNDSAVASDQVVAPHTSGNVLPNDGDVDNADQLQVVGIRTGAEAGSGTAGTVGQPLVGRYGTLTLNADGSYTYTIDLTNPEVLAAAGLGQVLQDVFTYTINDLAGASDLAELVINLDISAPFIPPSSDPIINPGRDNGSEGLALNDVQPAIFIAPVVERVARVLELSSWGAGGSLIDLSNFDELRAESLGAGLGLVPGQYVGRAVDRSRIESDLDLAWLLGRHGRTSLSADGLLSDPSIFATSAEDMIKGQAQQAPREQPANAQTARGFGAQLQAAAQRLYPFGTPSRTNTPE</sequence>
<comment type="caution">
    <text evidence="4">The sequence shown here is derived from an EMBL/GenBank/DDBJ whole genome shotgun (WGS) entry which is preliminary data.</text>
</comment>
<accession>A0ABS2IFI6</accession>
<feature type="domain" description="RapA2 cadherin-like" evidence="3">
    <location>
        <begin position="2303"/>
        <end position="2431"/>
    </location>
</feature>
<reference evidence="4 5" key="1">
    <citation type="submission" date="2021-02" db="EMBL/GenBank/DDBJ databases">
        <authorList>
            <person name="Lee D.-H."/>
        </authorList>
    </citation>
    <scope>NUCLEOTIDE SEQUENCE [LARGE SCALE GENOMIC DNA]</scope>
    <source>
        <strain evidence="4 5">UL073</strain>
    </source>
</reference>
<dbReference type="InterPro" id="IPR010221">
    <property type="entry name" value="VCBS_dom"/>
</dbReference>
<dbReference type="Proteomes" id="UP000717995">
    <property type="component" value="Unassembled WGS sequence"/>
</dbReference>
<dbReference type="RefSeq" id="WP_205349046.1">
    <property type="nucleotide sequence ID" value="NZ_JAFEUP010000004.1"/>
</dbReference>
<feature type="region of interest" description="Disordered" evidence="1">
    <location>
        <begin position="1304"/>
        <end position="1333"/>
    </location>
</feature>
<dbReference type="InterPro" id="IPR040853">
    <property type="entry name" value="RapA2_cadherin-like"/>
</dbReference>
<dbReference type="Gene3D" id="2.60.40.10">
    <property type="entry name" value="Immunoglobulins"/>
    <property type="match status" value="6"/>
</dbReference>
<feature type="domain" description="RapA2 cadherin-like" evidence="3">
    <location>
        <begin position="2775"/>
        <end position="2887"/>
    </location>
</feature>
<evidence type="ECO:0000256" key="1">
    <source>
        <dbReference type="SAM" id="MobiDB-lite"/>
    </source>
</evidence>
<feature type="domain" description="RapA2 cadherin-like" evidence="3">
    <location>
        <begin position="2923"/>
        <end position="3013"/>
    </location>
</feature>
<keyword evidence="5" id="KW-1185">Reference proteome</keyword>